<dbReference type="STRING" id="216946.STURO_v1c09070"/>
<keyword evidence="2" id="KW-1185">Reference proteome</keyword>
<dbReference type="OrthoDB" id="389707at2"/>
<protein>
    <submittedName>
        <fullName evidence="1">Uncharacterized protein</fullName>
    </submittedName>
</protein>
<dbReference type="AlphaFoldDB" id="A0A0K1P7A2"/>
<organism evidence="1 2">
    <name type="scientific">Spiroplasma turonicum</name>
    <dbReference type="NCBI Taxonomy" id="216946"/>
    <lineage>
        <taxon>Bacteria</taxon>
        <taxon>Bacillati</taxon>
        <taxon>Mycoplasmatota</taxon>
        <taxon>Mollicutes</taxon>
        <taxon>Entomoplasmatales</taxon>
        <taxon>Spiroplasmataceae</taxon>
        <taxon>Spiroplasma</taxon>
    </lineage>
</organism>
<name>A0A0K1P7A2_9MOLU</name>
<reference evidence="1 2" key="1">
    <citation type="journal article" date="2015" name="Genome Announc.">
        <title>Complete Genome Sequence of Spiroplasma turonicum Strain Tab4cT, a Parasite of a Horse Fly, Haematopota sp. (Diptera: Tabanidae).</title>
        <authorList>
            <person name="Davis R.E."/>
            <person name="Shao J."/>
            <person name="Zhao Y."/>
            <person name="Gasparich G.E."/>
            <person name="Gaynor B.J."/>
            <person name="Donofrio N."/>
        </authorList>
    </citation>
    <scope>NUCLEOTIDE SEQUENCE [LARGE SCALE GENOMIC DNA]</scope>
    <source>
        <strain evidence="1 2">Tab4c</strain>
    </source>
</reference>
<dbReference type="RefSeq" id="WP_075048723.1">
    <property type="nucleotide sequence ID" value="NZ_CP012328.1"/>
</dbReference>
<dbReference type="Proteomes" id="UP000067243">
    <property type="component" value="Chromosome"/>
</dbReference>
<dbReference type="EMBL" id="CP012328">
    <property type="protein sequence ID" value="AKU80158.1"/>
    <property type="molecule type" value="Genomic_DNA"/>
</dbReference>
<evidence type="ECO:0000313" key="2">
    <source>
        <dbReference type="Proteomes" id="UP000067243"/>
    </source>
</evidence>
<proteinExistence type="predicted"/>
<dbReference type="PATRIC" id="fig|216946.3.peg.942"/>
<accession>A0A0K1P7A2</accession>
<gene>
    <name evidence="1" type="ORF">STURON_00912</name>
</gene>
<evidence type="ECO:0000313" key="1">
    <source>
        <dbReference type="EMBL" id="AKU80158.1"/>
    </source>
</evidence>
<dbReference type="KEGG" id="stur:STURON_00912"/>
<sequence length="69" mass="8258">MAFTFDEDIDYIFTFCKICWDYKKFLFDNPISFETQSSSVGICVNCNKQQNINLYEVKDYYLNLNNNNN</sequence>